<gene>
    <name evidence="2" type="ORF">DIABBA_LOCUS3644</name>
</gene>
<feature type="chain" id="PRO_5040209161" description="Secreted protein" evidence="1">
    <location>
        <begin position="21"/>
        <end position="228"/>
    </location>
</feature>
<keyword evidence="3" id="KW-1185">Reference proteome</keyword>
<name>A0A9N9SV50_DIABA</name>
<proteinExistence type="predicted"/>
<organism evidence="2 3">
    <name type="scientific">Diabrotica balteata</name>
    <name type="common">Banded cucumber beetle</name>
    <dbReference type="NCBI Taxonomy" id="107213"/>
    <lineage>
        <taxon>Eukaryota</taxon>
        <taxon>Metazoa</taxon>
        <taxon>Ecdysozoa</taxon>
        <taxon>Arthropoda</taxon>
        <taxon>Hexapoda</taxon>
        <taxon>Insecta</taxon>
        <taxon>Pterygota</taxon>
        <taxon>Neoptera</taxon>
        <taxon>Endopterygota</taxon>
        <taxon>Coleoptera</taxon>
        <taxon>Polyphaga</taxon>
        <taxon>Cucujiformia</taxon>
        <taxon>Chrysomeloidea</taxon>
        <taxon>Chrysomelidae</taxon>
        <taxon>Galerucinae</taxon>
        <taxon>Diabroticina</taxon>
        <taxon>Diabroticites</taxon>
        <taxon>Diabrotica</taxon>
    </lineage>
</organism>
<sequence length="228" mass="26697">MKFLIFTCFLMISGISYNSAEINKRSVIKRVIRSTIGQITTAYTEQLKTYIIANCVENGFADIEEDLRKTFTELEKCIQTKQIYLHTKEEYLENVEECSKEPIKKVKGCLTKEQGYFPYFLLNIARKQVELVYKDREIITVYMAPCMKVFERTEVSYGYIKCLEDSSRKTNDTARIPNSVDQFCSRFLPALHCLTDIIDRECGQDPKVKLYSEDHLRANEYPCQQKYD</sequence>
<feature type="signal peptide" evidence="1">
    <location>
        <begin position="1"/>
        <end position="20"/>
    </location>
</feature>
<dbReference type="EMBL" id="OU898277">
    <property type="protein sequence ID" value="CAG9829888.1"/>
    <property type="molecule type" value="Genomic_DNA"/>
</dbReference>
<evidence type="ECO:0008006" key="4">
    <source>
        <dbReference type="Google" id="ProtNLM"/>
    </source>
</evidence>
<evidence type="ECO:0000256" key="1">
    <source>
        <dbReference type="SAM" id="SignalP"/>
    </source>
</evidence>
<reference evidence="2" key="1">
    <citation type="submission" date="2022-01" db="EMBL/GenBank/DDBJ databases">
        <authorList>
            <person name="King R."/>
        </authorList>
    </citation>
    <scope>NUCLEOTIDE SEQUENCE</scope>
</reference>
<protein>
    <recommendedName>
        <fullName evidence="4">Secreted protein</fullName>
    </recommendedName>
</protein>
<dbReference type="AlphaFoldDB" id="A0A9N9SV50"/>
<dbReference type="OrthoDB" id="6765841at2759"/>
<dbReference type="Proteomes" id="UP001153709">
    <property type="component" value="Chromosome 2"/>
</dbReference>
<keyword evidence="1" id="KW-0732">Signal</keyword>
<evidence type="ECO:0000313" key="2">
    <source>
        <dbReference type="EMBL" id="CAG9829888.1"/>
    </source>
</evidence>
<evidence type="ECO:0000313" key="3">
    <source>
        <dbReference type="Proteomes" id="UP001153709"/>
    </source>
</evidence>
<accession>A0A9N9SV50</accession>